<dbReference type="RefSeq" id="WP_160115191.1">
    <property type="nucleotide sequence ID" value="NZ_FNVA01000005.1"/>
</dbReference>
<dbReference type="OrthoDB" id="9812600at2"/>
<sequence length="267" mass="29022">MKRTPMGRVAAVVNSGLERLGFTISKLPGRNTLARHLQEALREGRIECVIDVGAHHGEFGSLLRSLGYKGRIVSFEPSAEAYGCIGPVCAADGNWEVHRLCAGAFDGTAELLRFQAAEFNSLHAPSTFGEASWLSSHLEPGGTEAIAIRRLDTLLPELGIDAANTRLYLKIDTQGHDLQVLAGASGILPSVPQFQMELSALCLYEGTPNMEEVIASCRTLGFLPQAIHPVWSNGPERPILEWDCVFRRVAGRFLVSEQRPTSSQTTV</sequence>
<evidence type="ECO:0000313" key="2">
    <source>
        <dbReference type="EMBL" id="SEG49094.1"/>
    </source>
</evidence>
<dbReference type="InterPro" id="IPR053188">
    <property type="entry name" value="FkbM_Methyltransferase"/>
</dbReference>
<dbReference type="InterPro" id="IPR029063">
    <property type="entry name" value="SAM-dependent_MTases_sf"/>
</dbReference>
<keyword evidence="2" id="KW-0489">Methyltransferase</keyword>
<feature type="domain" description="Methyltransferase FkbM" evidence="1">
    <location>
        <begin position="51"/>
        <end position="222"/>
    </location>
</feature>
<dbReference type="PANTHER" id="PTHR36973:SF4">
    <property type="entry name" value="NODULATION PROTEIN"/>
    <property type="match status" value="1"/>
</dbReference>
<dbReference type="NCBIfam" id="TIGR01444">
    <property type="entry name" value="fkbM_fam"/>
    <property type="match status" value="1"/>
</dbReference>
<name>A0A1H6ALP2_9BACT</name>
<keyword evidence="3" id="KW-1185">Reference proteome</keyword>
<dbReference type="GO" id="GO:0008171">
    <property type="term" value="F:O-methyltransferase activity"/>
    <property type="evidence" value="ECO:0007669"/>
    <property type="project" value="TreeGrafter"/>
</dbReference>
<dbReference type="AlphaFoldDB" id="A0A1H6ALP2"/>
<dbReference type="Gene3D" id="3.40.50.150">
    <property type="entry name" value="Vaccinia Virus protein VP39"/>
    <property type="match status" value="1"/>
</dbReference>
<evidence type="ECO:0000259" key="1">
    <source>
        <dbReference type="Pfam" id="PF05050"/>
    </source>
</evidence>
<proteinExistence type="predicted"/>
<dbReference type="Proteomes" id="UP000236728">
    <property type="component" value="Unassembled WGS sequence"/>
</dbReference>
<evidence type="ECO:0000313" key="3">
    <source>
        <dbReference type="Proteomes" id="UP000236728"/>
    </source>
</evidence>
<dbReference type="EMBL" id="FNVA01000005">
    <property type="protein sequence ID" value="SEG49094.1"/>
    <property type="molecule type" value="Genomic_DNA"/>
</dbReference>
<keyword evidence="2" id="KW-0808">Transferase</keyword>
<organism evidence="2 3">
    <name type="scientific">Bryocella elongata</name>
    <dbReference type="NCBI Taxonomy" id="863522"/>
    <lineage>
        <taxon>Bacteria</taxon>
        <taxon>Pseudomonadati</taxon>
        <taxon>Acidobacteriota</taxon>
        <taxon>Terriglobia</taxon>
        <taxon>Terriglobales</taxon>
        <taxon>Acidobacteriaceae</taxon>
        <taxon>Bryocella</taxon>
    </lineage>
</organism>
<protein>
    <submittedName>
        <fullName evidence="2">Methyltransferase, FkbM family</fullName>
    </submittedName>
</protein>
<dbReference type="SUPFAM" id="SSF53335">
    <property type="entry name" value="S-adenosyl-L-methionine-dependent methyltransferases"/>
    <property type="match status" value="1"/>
</dbReference>
<dbReference type="GO" id="GO:0032259">
    <property type="term" value="P:methylation"/>
    <property type="evidence" value="ECO:0007669"/>
    <property type="project" value="UniProtKB-KW"/>
</dbReference>
<reference evidence="2 3" key="1">
    <citation type="submission" date="2016-10" db="EMBL/GenBank/DDBJ databases">
        <authorList>
            <person name="de Groot N.N."/>
        </authorList>
    </citation>
    <scope>NUCLEOTIDE SEQUENCE [LARGE SCALE GENOMIC DNA]</scope>
    <source>
        <strain evidence="2 3">DSM 22489</strain>
    </source>
</reference>
<dbReference type="InterPro" id="IPR006342">
    <property type="entry name" value="FkbM_mtfrase"/>
</dbReference>
<dbReference type="PANTHER" id="PTHR36973">
    <property type="entry name" value="SLL1456 PROTEIN-RELATED"/>
    <property type="match status" value="1"/>
</dbReference>
<dbReference type="Pfam" id="PF05050">
    <property type="entry name" value="Methyltransf_21"/>
    <property type="match status" value="1"/>
</dbReference>
<accession>A0A1H6ALP2</accession>
<gene>
    <name evidence="2" type="ORF">SAMN05421819_3220</name>
</gene>